<evidence type="ECO:0000256" key="1">
    <source>
        <dbReference type="ARBA" id="ARBA00023224"/>
    </source>
</evidence>
<dbReference type="Gene3D" id="6.10.340.10">
    <property type="match status" value="1"/>
</dbReference>
<dbReference type="InterPro" id="IPR003660">
    <property type="entry name" value="HAMP_dom"/>
</dbReference>
<dbReference type="SMART" id="SM00283">
    <property type="entry name" value="MA"/>
    <property type="match status" value="1"/>
</dbReference>
<sequence>MQERDVMFSKLGIGTKIIVGVCIVVVLGIIILGVVISKQVRTVTRNTTIENMQRNINENAARLQRVMNRMFAAMSVLGENLTSIDLAHNESEKQRLIQRFLNDNTRVRLISVSAVGDPNGSYIVRRVGGSLETLVKKDFYNPQITHQVLQDGKILKTKPYFKDIGGQKVFGFELAVPLNKNESGKTKIVGVMIAFIDIDSFADITMRSKNDTFVMQQNGYLLLTYDKNIQGKLLSEVNPDPTAARLVAMVHENSSGAMDYHAISTNKDSFLVVKSFDIFNKIGPEDFKFNWAIARFASKSEVFAAARYLQKLIFIMGLVVVVLVATVYILVRSLVGNRIEVVSNTLRSFFRLLNDPKNNQDVHIVEPKMLDEIGHMQLSINENILKIHENTKTDSATIENMLGVVRHIKEGDFTQRITATPNNPDLLQLRELFNDVVAYLQEHIGSYMQTINEAFQRYRALDFTKGIPNPSGDVEKSIDALGAEITKMLRTSLDFASALTKESQGLKACVDQLTNSANQQNKSLLQTSKSIESITESIASISQKSEEMIAQGQDIRNIVEIIKDIADQTNLLALNAAIEAARAGQHGRGFAVVADEVRKLAERTQKSLGEIEANINVLVQSIVDTAESIKAQSQSVEGINASLQVFKEDTQNNLSAASTSLEVGNNIDRISKDILEDANKKKF</sequence>
<dbReference type="InterPro" id="IPR004089">
    <property type="entry name" value="MCPsignal_dom"/>
</dbReference>
<dbReference type="SUPFAM" id="SSF58104">
    <property type="entry name" value="Methyl-accepting chemotaxis protein (MCP) signaling domain"/>
    <property type="match status" value="1"/>
</dbReference>
<dbReference type="PROSITE" id="PS50885">
    <property type="entry name" value="HAMP"/>
    <property type="match status" value="1"/>
</dbReference>
<evidence type="ECO:0000256" key="4">
    <source>
        <dbReference type="SAM" id="Phobius"/>
    </source>
</evidence>
<name>A0ABN6I547_9HELI</name>
<protein>
    <submittedName>
        <fullName evidence="7">Methyl-accepting chemotaxis protein TlpC</fullName>
    </submittedName>
</protein>
<comment type="similarity">
    <text evidence="2">Belongs to the methyl-accepting chemotaxis (MCP) protein family.</text>
</comment>
<keyword evidence="4" id="KW-0812">Transmembrane</keyword>
<dbReference type="Proteomes" id="UP000826775">
    <property type="component" value="Chromosome"/>
</dbReference>
<feature type="domain" description="HAMP" evidence="6">
    <location>
        <begin position="392"/>
        <end position="445"/>
    </location>
</feature>
<gene>
    <name evidence="7" type="primary">tlpC_1</name>
    <name evidence="7" type="ORF">NHP190003_05900</name>
</gene>
<dbReference type="PANTHER" id="PTHR32089:SF112">
    <property type="entry name" value="LYSOZYME-LIKE PROTEIN-RELATED"/>
    <property type="match status" value="1"/>
</dbReference>
<dbReference type="EMBL" id="AP024814">
    <property type="protein sequence ID" value="BCZ17308.1"/>
    <property type="molecule type" value="Genomic_DNA"/>
</dbReference>
<keyword evidence="8" id="KW-1185">Reference proteome</keyword>
<feature type="domain" description="Methyl-accepting transducer" evidence="5">
    <location>
        <begin position="506"/>
        <end position="683"/>
    </location>
</feature>
<dbReference type="RefSeq" id="WP_279346964.1">
    <property type="nucleotide sequence ID" value="NZ_AP024814.1"/>
</dbReference>
<organism evidence="7 8">
    <name type="scientific">Helicobacter gastrocanis</name>
    <dbReference type="NCBI Taxonomy" id="2849641"/>
    <lineage>
        <taxon>Bacteria</taxon>
        <taxon>Pseudomonadati</taxon>
        <taxon>Campylobacterota</taxon>
        <taxon>Epsilonproteobacteria</taxon>
        <taxon>Campylobacterales</taxon>
        <taxon>Helicobacteraceae</taxon>
        <taxon>Helicobacter</taxon>
    </lineage>
</organism>
<reference evidence="7 8" key="1">
    <citation type="submission" date="2021-07" db="EMBL/GenBank/DDBJ databases">
        <title>Novel Helicobacter sp. Isolated from a dog.</title>
        <authorList>
            <person name="Rimbara E."/>
            <person name="Suzuki M."/>
        </authorList>
    </citation>
    <scope>NUCLEOTIDE SEQUENCE [LARGE SCALE GENOMIC DNA]</scope>
    <source>
        <strain evidence="8">NHP19-003</strain>
    </source>
</reference>
<dbReference type="Pfam" id="PF00015">
    <property type="entry name" value="MCPsignal"/>
    <property type="match status" value="1"/>
</dbReference>
<evidence type="ECO:0000256" key="2">
    <source>
        <dbReference type="ARBA" id="ARBA00029447"/>
    </source>
</evidence>
<dbReference type="Gene3D" id="1.10.287.950">
    <property type="entry name" value="Methyl-accepting chemotaxis protein"/>
    <property type="match status" value="1"/>
</dbReference>
<dbReference type="PANTHER" id="PTHR32089">
    <property type="entry name" value="METHYL-ACCEPTING CHEMOTAXIS PROTEIN MCPB"/>
    <property type="match status" value="1"/>
</dbReference>
<evidence type="ECO:0000259" key="5">
    <source>
        <dbReference type="PROSITE" id="PS50111"/>
    </source>
</evidence>
<evidence type="ECO:0000256" key="3">
    <source>
        <dbReference type="PROSITE-ProRule" id="PRU00284"/>
    </source>
</evidence>
<keyword evidence="4" id="KW-0472">Membrane</keyword>
<proteinExistence type="inferred from homology"/>
<evidence type="ECO:0000313" key="8">
    <source>
        <dbReference type="Proteomes" id="UP000826775"/>
    </source>
</evidence>
<keyword evidence="4" id="KW-1133">Transmembrane helix</keyword>
<dbReference type="PROSITE" id="PS50111">
    <property type="entry name" value="CHEMOTAXIS_TRANSDUC_2"/>
    <property type="match status" value="1"/>
</dbReference>
<accession>A0ABN6I547</accession>
<keyword evidence="1 3" id="KW-0807">Transducer</keyword>
<dbReference type="Gene3D" id="3.30.450.20">
    <property type="entry name" value="PAS domain"/>
    <property type="match status" value="1"/>
</dbReference>
<feature type="transmembrane region" description="Helical" evidence="4">
    <location>
        <begin position="17"/>
        <end position="36"/>
    </location>
</feature>
<evidence type="ECO:0000313" key="7">
    <source>
        <dbReference type="EMBL" id="BCZ17308.1"/>
    </source>
</evidence>
<feature type="transmembrane region" description="Helical" evidence="4">
    <location>
        <begin position="312"/>
        <end position="331"/>
    </location>
</feature>
<evidence type="ECO:0000259" key="6">
    <source>
        <dbReference type="PROSITE" id="PS50885"/>
    </source>
</evidence>